<gene>
    <name evidence="4" type="ORF">SAMN05660742_10154</name>
</gene>
<evidence type="ECO:0000256" key="2">
    <source>
        <dbReference type="HAMAP-Rule" id="MF_01940"/>
    </source>
</evidence>
<dbReference type="EC" id="3.1.4.58" evidence="2"/>
<dbReference type="EMBL" id="FNZK01000001">
    <property type="protein sequence ID" value="SEI78977.1"/>
    <property type="molecule type" value="Genomic_DNA"/>
</dbReference>
<evidence type="ECO:0000256" key="1">
    <source>
        <dbReference type="ARBA" id="ARBA00022801"/>
    </source>
</evidence>
<keyword evidence="4" id="KW-0436">Ligase</keyword>
<dbReference type="Proteomes" id="UP000199662">
    <property type="component" value="Unassembled WGS sequence"/>
</dbReference>
<comment type="catalytic activity">
    <reaction evidence="2">
        <text>a 3'-end 2',3'-cyclophospho-ribonucleotide-RNA + H2O = a 3'-end 2'-phospho-ribonucleotide-RNA + H(+)</text>
        <dbReference type="Rhea" id="RHEA:11828"/>
        <dbReference type="Rhea" id="RHEA-COMP:10464"/>
        <dbReference type="Rhea" id="RHEA-COMP:17353"/>
        <dbReference type="ChEBI" id="CHEBI:15377"/>
        <dbReference type="ChEBI" id="CHEBI:15378"/>
        <dbReference type="ChEBI" id="CHEBI:83064"/>
        <dbReference type="ChEBI" id="CHEBI:173113"/>
        <dbReference type="EC" id="3.1.4.58"/>
    </reaction>
</comment>
<name>A0A1H6TP29_9FIRM</name>
<feature type="domain" description="Phosphoesterase HXTX" evidence="3">
    <location>
        <begin position="7"/>
        <end position="80"/>
    </location>
</feature>
<evidence type="ECO:0000313" key="4">
    <source>
        <dbReference type="EMBL" id="SEI78977.1"/>
    </source>
</evidence>
<dbReference type="NCBIfam" id="TIGR02258">
    <property type="entry name" value="2_5_ligase"/>
    <property type="match status" value="1"/>
</dbReference>
<feature type="short sequence motif" description="HXTX 2" evidence="2">
    <location>
        <begin position="126"/>
        <end position="129"/>
    </location>
</feature>
<protein>
    <recommendedName>
        <fullName evidence="2">RNA 2',3'-cyclic phosphodiesterase</fullName>
        <shortName evidence="2">RNA 2',3'-CPDase</shortName>
        <ecNumber evidence="2">3.1.4.58</ecNumber>
    </recommendedName>
</protein>
<dbReference type="InterPro" id="IPR014051">
    <property type="entry name" value="Phosphoesterase_HXTX"/>
</dbReference>
<evidence type="ECO:0000313" key="5">
    <source>
        <dbReference type="Proteomes" id="UP000199662"/>
    </source>
</evidence>
<dbReference type="RefSeq" id="WP_019554269.1">
    <property type="nucleotide sequence ID" value="NZ_FNZK01000001.1"/>
</dbReference>
<dbReference type="GO" id="GO:0004113">
    <property type="term" value="F:2',3'-cyclic-nucleotide 3'-phosphodiesterase activity"/>
    <property type="evidence" value="ECO:0007669"/>
    <property type="project" value="InterPro"/>
</dbReference>
<feature type="short sequence motif" description="HXTX 1" evidence="2">
    <location>
        <begin position="40"/>
        <end position="43"/>
    </location>
</feature>
<dbReference type="PANTHER" id="PTHR35561">
    <property type="entry name" value="RNA 2',3'-CYCLIC PHOSPHODIESTERASE"/>
    <property type="match status" value="1"/>
</dbReference>
<dbReference type="PANTHER" id="PTHR35561:SF1">
    <property type="entry name" value="RNA 2',3'-CYCLIC PHOSPHODIESTERASE"/>
    <property type="match status" value="1"/>
</dbReference>
<sequence>MRLFIAIDFPEDLKKKLYTTAKKLKVKARQGNFTYFDNLHFTLVFIGEVNPGKIVRIKKAMDQVSVNPFTISFQRLDHLKKHGGDIYWIGMRELQDVRVLPELYNQLCEFLDEAGCSIEKRKLKPHLTLGRNVTMLDSFDIAKFATHIPKMQMMVDQVSLIKSEQIAGKLVYTKLYSSVLPKHKLVES</sequence>
<dbReference type="GO" id="GO:0008664">
    <property type="term" value="F:RNA 2',3'-cyclic 3'-phosphodiesterase activity"/>
    <property type="evidence" value="ECO:0007669"/>
    <property type="project" value="UniProtKB-EC"/>
</dbReference>
<feature type="active site" description="Proton donor" evidence="2">
    <location>
        <position position="40"/>
    </location>
</feature>
<dbReference type="InterPro" id="IPR004175">
    <property type="entry name" value="RNA_CPDase"/>
</dbReference>
<keyword evidence="1 2" id="KW-0378">Hydrolase</keyword>
<evidence type="ECO:0000259" key="3">
    <source>
        <dbReference type="Pfam" id="PF02834"/>
    </source>
</evidence>
<proteinExistence type="inferred from homology"/>
<dbReference type="InterPro" id="IPR009097">
    <property type="entry name" value="Cyclic_Pdiesterase"/>
</dbReference>
<dbReference type="HAMAP" id="MF_01940">
    <property type="entry name" value="RNA_CPDase"/>
    <property type="match status" value="1"/>
</dbReference>
<dbReference type="Gene3D" id="3.90.1140.10">
    <property type="entry name" value="Cyclic phosphodiesterase"/>
    <property type="match status" value="1"/>
</dbReference>
<feature type="active site" description="Proton acceptor" evidence="2">
    <location>
        <position position="126"/>
    </location>
</feature>
<dbReference type="GO" id="GO:0016874">
    <property type="term" value="F:ligase activity"/>
    <property type="evidence" value="ECO:0007669"/>
    <property type="project" value="UniProtKB-KW"/>
</dbReference>
<comment type="similarity">
    <text evidence="2">Belongs to the 2H phosphoesterase superfamily. ThpR family.</text>
</comment>
<dbReference type="SUPFAM" id="SSF55144">
    <property type="entry name" value="LigT-like"/>
    <property type="match status" value="1"/>
</dbReference>
<reference evidence="4 5" key="1">
    <citation type="submission" date="2016-10" db="EMBL/GenBank/DDBJ databases">
        <authorList>
            <person name="de Groot N.N."/>
        </authorList>
    </citation>
    <scope>NUCLEOTIDE SEQUENCE [LARGE SCALE GENOMIC DNA]</scope>
    <source>
        <strain evidence="4 5">DSM 2179</strain>
    </source>
</reference>
<dbReference type="AlphaFoldDB" id="A0A1H6TP29"/>
<keyword evidence="5" id="KW-1185">Reference proteome</keyword>
<dbReference type="Pfam" id="PF02834">
    <property type="entry name" value="LigT_PEase"/>
    <property type="match status" value="1"/>
</dbReference>
<organism evidence="4 5">
    <name type="scientific">Propionispira arboris</name>
    <dbReference type="NCBI Taxonomy" id="84035"/>
    <lineage>
        <taxon>Bacteria</taxon>
        <taxon>Bacillati</taxon>
        <taxon>Bacillota</taxon>
        <taxon>Negativicutes</taxon>
        <taxon>Selenomonadales</taxon>
        <taxon>Selenomonadaceae</taxon>
        <taxon>Propionispira</taxon>
    </lineage>
</organism>
<comment type="function">
    <text evidence="2">Hydrolyzes RNA 2',3'-cyclic phosphodiester to an RNA 2'-phosphomonoester.</text>
</comment>
<accession>A0A1H6TP29</accession>
<dbReference type="STRING" id="84035.SAMN05660742_10154"/>